<feature type="compositionally biased region" description="Polar residues" evidence="7">
    <location>
        <begin position="428"/>
        <end position="438"/>
    </location>
</feature>
<feature type="transmembrane region" description="Helical" evidence="8">
    <location>
        <begin position="9"/>
        <end position="30"/>
    </location>
</feature>
<evidence type="ECO:0000256" key="2">
    <source>
        <dbReference type="ARBA" id="ARBA00022448"/>
    </source>
</evidence>
<keyword evidence="4 8" id="KW-0812">Transmembrane</keyword>
<dbReference type="PROSITE" id="PS50850">
    <property type="entry name" value="MFS"/>
    <property type="match status" value="1"/>
</dbReference>
<dbReference type="KEGG" id="dbc:MFMK1_000408"/>
<dbReference type="CDD" id="cd17474">
    <property type="entry name" value="MFS_YfmO_like"/>
    <property type="match status" value="1"/>
</dbReference>
<evidence type="ECO:0000313" key="11">
    <source>
        <dbReference type="Proteomes" id="UP001329915"/>
    </source>
</evidence>
<dbReference type="Pfam" id="PF07690">
    <property type="entry name" value="MFS_1"/>
    <property type="match status" value="1"/>
</dbReference>
<feature type="transmembrane region" description="Helical" evidence="8">
    <location>
        <begin position="42"/>
        <end position="66"/>
    </location>
</feature>
<feature type="transmembrane region" description="Helical" evidence="8">
    <location>
        <begin position="372"/>
        <end position="392"/>
    </location>
</feature>
<keyword evidence="5 8" id="KW-1133">Transmembrane helix</keyword>
<dbReference type="InterPro" id="IPR020846">
    <property type="entry name" value="MFS_dom"/>
</dbReference>
<accession>A0AAU0UK10</accession>
<feature type="domain" description="Major facilitator superfamily (MFS) profile" evidence="9">
    <location>
        <begin position="8"/>
        <end position="396"/>
    </location>
</feature>
<evidence type="ECO:0000259" key="9">
    <source>
        <dbReference type="PROSITE" id="PS50850"/>
    </source>
</evidence>
<dbReference type="RefSeq" id="WP_366923514.1">
    <property type="nucleotide sequence ID" value="NZ_CP121694.1"/>
</dbReference>
<dbReference type="EMBL" id="CP121694">
    <property type="protein sequence ID" value="WRO20625.1"/>
    <property type="molecule type" value="Genomic_DNA"/>
</dbReference>
<dbReference type="InterPro" id="IPR036259">
    <property type="entry name" value="MFS_trans_sf"/>
</dbReference>
<sequence>MKKDSIIKLTALGGVPLLMVLGNSMLIPVFPQMKSALGISQFQVGLIITLFSIPAGLSIPILGFLSDKISRKLIIVPSLLIYGIGGLVSGIAPIFFQSNAYTVLLAGRIIQGVGAAGTGPIAMALVSDIFTSNERSQAQGAIESANGLGKVVSPILGSLIALITWYTLFFVYSFLAIPVALGVWFLVKEPKSEKESSSFKQYIAGIGNIFAKTGKSLIGSYLAASVVLFTLFGILAYLSDVLEVEYGLNGVIKGFALAGPVLAMSTTSFISGRVLKNNANLMKLFIVGGLAILTFSLIVLSIFKANIIFFIAILIMGIGTGSVLPAVNTVVTSAAPLEERGGVTALYGTVRFFGVAAGPPTYSKLLEISKPVMFWGASGIALLAFGLSFLLITKKELAQPADNSGDSKTGKQEAGEQQSSIEQESDQNPDQTRGSKPLDNQKQDSIPRRTSSLTFRKVWKPALGVAGSLLILFPFIKRKQR</sequence>
<dbReference type="InterPro" id="IPR011701">
    <property type="entry name" value="MFS"/>
</dbReference>
<organism evidence="10 11">
    <name type="scientific">Metallumcola ferriviriculae</name>
    <dbReference type="NCBI Taxonomy" id="3039180"/>
    <lineage>
        <taxon>Bacteria</taxon>
        <taxon>Bacillati</taxon>
        <taxon>Bacillota</taxon>
        <taxon>Clostridia</taxon>
        <taxon>Neomoorellales</taxon>
        <taxon>Desulfitibacteraceae</taxon>
        <taxon>Metallumcola</taxon>
    </lineage>
</organism>
<dbReference type="PANTHER" id="PTHR43124:SF3">
    <property type="entry name" value="CHLORAMPHENICOL EFFLUX PUMP RV0191"/>
    <property type="match status" value="1"/>
</dbReference>
<gene>
    <name evidence="10" type="ORF">MFMK1_000408</name>
</gene>
<evidence type="ECO:0000313" key="10">
    <source>
        <dbReference type="EMBL" id="WRO20625.1"/>
    </source>
</evidence>
<dbReference type="Proteomes" id="UP001329915">
    <property type="component" value="Chromosome"/>
</dbReference>
<evidence type="ECO:0000256" key="4">
    <source>
        <dbReference type="ARBA" id="ARBA00022692"/>
    </source>
</evidence>
<feature type="transmembrane region" description="Helical" evidence="8">
    <location>
        <begin position="73"/>
        <end position="96"/>
    </location>
</feature>
<feature type="region of interest" description="Disordered" evidence="7">
    <location>
        <begin position="400"/>
        <end position="447"/>
    </location>
</feature>
<keyword evidence="3" id="KW-1003">Cell membrane</keyword>
<keyword evidence="6 8" id="KW-0472">Membrane</keyword>
<feature type="transmembrane region" description="Helical" evidence="8">
    <location>
        <begin position="163"/>
        <end position="187"/>
    </location>
</feature>
<feature type="transmembrane region" description="Helical" evidence="8">
    <location>
        <begin position="458"/>
        <end position="476"/>
    </location>
</feature>
<feature type="transmembrane region" description="Helical" evidence="8">
    <location>
        <begin position="218"/>
        <end position="238"/>
    </location>
</feature>
<feature type="transmembrane region" description="Helical" evidence="8">
    <location>
        <begin position="250"/>
        <end position="272"/>
    </location>
</feature>
<evidence type="ECO:0000256" key="8">
    <source>
        <dbReference type="SAM" id="Phobius"/>
    </source>
</evidence>
<evidence type="ECO:0000256" key="6">
    <source>
        <dbReference type="ARBA" id="ARBA00023136"/>
    </source>
</evidence>
<dbReference type="GO" id="GO:0005886">
    <property type="term" value="C:plasma membrane"/>
    <property type="evidence" value="ECO:0007669"/>
    <property type="project" value="UniProtKB-SubCell"/>
</dbReference>
<protein>
    <submittedName>
        <fullName evidence="10">MFS transporter</fullName>
    </submittedName>
</protein>
<dbReference type="SUPFAM" id="SSF103473">
    <property type="entry name" value="MFS general substrate transporter"/>
    <property type="match status" value="1"/>
</dbReference>
<dbReference type="GO" id="GO:0022857">
    <property type="term" value="F:transmembrane transporter activity"/>
    <property type="evidence" value="ECO:0007669"/>
    <property type="project" value="InterPro"/>
</dbReference>
<dbReference type="InterPro" id="IPR050189">
    <property type="entry name" value="MFS_Efflux_Transporters"/>
</dbReference>
<evidence type="ECO:0000256" key="7">
    <source>
        <dbReference type="SAM" id="MobiDB-lite"/>
    </source>
</evidence>
<reference evidence="10 11" key="1">
    <citation type="submission" date="2023-04" db="EMBL/GenBank/DDBJ databases">
        <authorList>
            <person name="Hsu D."/>
        </authorList>
    </citation>
    <scope>NUCLEOTIDE SEQUENCE [LARGE SCALE GENOMIC DNA]</scope>
    <source>
        <strain evidence="10 11">MK1</strain>
    </source>
</reference>
<evidence type="ECO:0000256" key="3">
    <source>
        <dbReference type="ARBA" id="ARBA00022475"/>
    </source>
</evidence>
<name>A0AAU0UK10_9FIRM</name>
<proteinExistence type="predicted"/>
<feature type="transmembrane region" description="Helical" evidence="8">
    <location>
        <begin position="284"/>
        <end position="303"/>
    </location>
</feature>
<evidence type="ECO:0000256" key="1">
    <source>
        <dbReference type="ARBA" id="ARBA00004651"/>
    </source>
</evidence>
<feature type="transmembrane region" description="Helical" evidence="8">
    <location>
        <begin position="309"/>
        <end position="331"/>
    </location>
</feature>
<comment type="subcellular location">
    <subcellularLocation>
        <location evidence="1">Cell membrane</location>
        <topology evidence="1">Multi-pass membrane protein</topology>
    </subcellularLocation>
</comment>
<keyword evidence="11" id="KW-1185">Reference proteome</keyword>
<evidence type="ECO:0000256" key="5">
    <source>
        <dbReference type="ARBA" id="ARBA00022989"/>
    </source>
</evidence>
<dbReference type="PANTHER" id="PTHR43124">
    <property type="entry name" value="PURINE EFFLUX PUMP PBUE"/>
    <property type="match status" value="1"/>
</dbReference>
<dbReference type="AlphaFoldDB" id="A0AAU0UK10"/>
<keyword evidence="2" id="KW-0813">Transport</keyword>
<dbReference type="Gene3D" id="1.20.1250.20">
    <property type="entry name" value="MFS general substrate transporter like domains"/>
    <property type="match status" value="1"/>
</dbReference>